<dbReference type="Gene3D" id="3.30.40.10">
    <property type="entry name" value="Zinc/RING finger domain, C3HC4 (zinc finger)"/>
    <property type="match status" value="1"/>
</dbReference>
<accession>A0A5J9V171</accession>
<dbReference type="Proteomes" id="UP000324897">
    <property type="component" value="Chromosome 1"/>
</dbReference>
<feature type="region of interest" description="Disordered" evidence="7">
    <location>
        <begin position="151"/>
        <end position="188"/>
    </location>
</feature>
<dbReference type="PANTHER" id="PTHR45931:SF23">
    <property type="entry name" value="OS12G0134500 PROTEIN"/>
    <property type="match status" value="1"/>
</dbReference>
<dbReference type="InterPro" id="IPR013083">
    <property type="entry name" value="Znf_RING/FYVE/PHD"/>
</dbReference>
<dbReference type="EMBL" id="RWGY01000011">
    <property type="protein sequence ID" value="TVU29070.1"/>
    <property type="molecule type" value="Genomic_DNA"/>
</dbReference>
<dbReference type="SUPFAM" id="SSF57850">
    <property type="entry name" value="RING/U-box"/>
    <property type="match status" value="1"/>
</dbReference>
<keyword evidence="3 6" id="KW-0863">Zinc-finger</keyword>
<dbReference type="SMART" id="SM00184">
    <property type="entry name" value="RING"/>
    <property type="match status" value="1"/>
</dbReference>
<keyword evidence="5" id="KW-0862">Zinc</keyword>
<dbReference type="GO" id="GO:0061630">
    <property type="term" value="F:ubiquitin protein ligase activity"/>
    <property type="evidence" value="ECO:0007669"/>
    <property type="project" value="TreeGrafter"/>
</dbReference>
<evidence type="ECO:0000259" key="8">
    <source>
        <dbReference type="PROSITE" id="PS50089"/>
    </source>
</evidence>
<sequence length="205" mass="23614">MDSPLQNIPWLDRDIPWTEHFPRSSPLILDDFPMSRFTVENNRTSNKRARVDAADDDAAFRQQLPEVAAASGDDCAICLQDLDPGSGSQPAPEEATPRAMPCSHAFHERCIFKWLRRNPVCPICRRPLHLQQHQGVDDDDDWLELLTPLPQEEDFDDEDPPQWHRPPRLQLPTPVPQEQDVDDDDDDRLQLTMPVPREMLEIEVL</sequence>
<keyword evidence="10" id="KW-1185">Reference proteome</keyword>
<evidence type="ECO:0000256" key="5">
    <source>
        <dbReference type="ARBA" id="ARBA00022833"/>
    </source>
</evidence>
<protein>
    <recommendedName>
        <fullName evidence="8">RING-type domain-containing protein</fullName>
    </recommendedName>
</protein>
<name>A0A5J9V171_9POAL</name>
<dbReference type="GO" id="GO:0006511">
    <property type="term" value="P:ubiquitin-dependent protein catabolic process"/>
    <property type="evidence" value="ECO:0007669"/>
    <property type="project" value="TreeGrafter"/>
</dbReference>
<dbReference type="OrthoDB" id="643976at2759"/>
<gene>
    <name evidence="9" type="ORF">EJB05_20613</name>
</gene>
<evidence type="ECO:0000256" key="4">
    <source>
        <dbReference type="ARBA" id="ARBA00022786"/>
    </source>
</evidence>
<feature type="compositionally biased region" description="Acidic residues" evidence="7">
    <location>
        <begin position="151"/>
        <end position="160"/>
    </location>
</feature>
<evidence type="ECO:0000313" key="9">
    <source>
        <dbReference type="EMBL" id="TVU29070.1"/>
    </source>
</evidence>
<keyword evidence="4" id="KW-0833">Ubl conjugation pathway</keyword>
<dbReference type="PANTHER" id="PTHR45931">
    <property type="entry name" value="SI:CH211-59O9.10"/>
    <property type="match status" value="1"/>
</dbReference>
<dbReference type="InterPro" id="IPR024766">
    <property type="entry name" value="Znf_RING_H2"/>
</dbReference>
<evidence type="ECO:0000256" key="6">
    <source>
        <dbReference type="PROSITE-ProRule" id="PRU00175"/>
    </source>
</evidence>
<evidence type="ECO:0000256" key="3">
    <source>
        <dbReference type="ARBA" id="ARBA00022771"/>
    </source>
</evidence>
<dbReference type="Gramene" id="TVU29070">
    <property type="protein sequence ID" value="TVU29070"/>
    <property type="gene ID" value="EJB05_20613"/>
</dbReference>
<evidence type="ECO:0000256" key="1">
    <source>
        <dbReference type="ARBA" id="ARBA00004906"/>
    </source>
</evidence>
<dbReference type="InterPro" id="IPR051834">
    <property type="entry name" value="RING_finger_E3_ligase"/>
</dbReference>
<evidence type="ECO:0000313" key="10">
    <source>
        <dbReference type="Proteomes" id="UP000324897"/>
    </source>
</evidence>
<comment type="caution">
    <text evidence="9">The sequence shown here is derived from an EMBL/GenBank/DDBJ whole genome shotgun (WGS) entry which is preliminary data.</text>
</comment>
<dbReference type="GO" id="GO:0005634">
    <property type="term" value="C:nucleus"/>
    <property type="evidence" value="ECO:0007669"/>
    <property type="project" value="TreeGrafter"/>
</dbReference>
<dbReference type="PROSITE" id="PS50089">
    <property type="entry name" value="ZF_RING_2"/>
    <property type="match status" value="1"/>
</dbReference>
<dbReference type="AlphaFoldDB" id="A0A5J9V171"/>
<dbReference type="InterPro" id="IPR001841">
    <property type="entry name" value="Znf_RING"/>
</dbReference>
<comment type="pathway">
    <text evidence="1">Protein modification; protein ubiquitination.</text>
</comment>
<proteinExistence type="predicted"/>
<dbReference type="Pfam" id="PF12678">
    <property type="entry name" value="zf-rbx1"/>
    <property type="match status" value="1"/>
</dbReference>
<evidence type="ECO:0000256" key="7">
    <source>
        <dbReference type="SAM" id="MobiDB-lite"/>
    </source>
</evidence>
<dbReference type="GO" id="GO:0008270">
    <property type="term" value="F:zinc ion binding"/>
    <property type="evidence" value="ECO:0007669"/>
    <property type="project" value="UniProtKB-KW"/>
</dbReference>
<feature type="domain" description="RING-type" evidence="8">
    <location>
        <begin position="75"/>
        <end position="125"/>
    </location>
</feature>
<keyword evidence="2" id="KW-0479">Metal-binding</keyword>
<evidence type="ECO:0000256" key="2">
    <source>
        <dbReference type="ARBA" id="ARBA00022723"/>
    </source>
</evidence>
<reference evidence="9 10" key="1">
    <citation type="journal article" date="2019" name="Sci. Rep.">
        <title>A high-quality genome of Eragrostis curvula grass provides insights into Poaceae evolution and supports new strategies to enhance forage quality.</title>
        <authorList>
            <person name="Carballo J."/>
            <person name="Santos B.A.C.M."/>
            <person name="Zappacosta D."/>
            <person name="Garbus I."/>
            <person name="Selva J.P."/>
            <person name="Gallo C.A."/>
            <person name="Diaz A."/>
            <person name="Albertini E."/>
            <person name="Caccamo M."/>
            <person name="Echenique V."/>
        </authorList>
    </citation>
    <scope>NUCLEOTIDE SEQUENCE [LARGE SCALE GENOMIC DNA]</scope>
    <source>
        <strain evidence="10">cv. Victoria</strain>
        <tissue evidence="9">Leaf</tissue>
    </source>
</reference>
<organism evidence="9 10">
    <name type="scientific">Eragrostis curvula</name>
    <name type="common">weeping love grass</name>
    <dbReference type="NCBI Taxonomy" id="38414"/>
    <lineage>
        <taxon>Eukaryota</taxon>
        <taxon>Viridiplantae</taxon>
        <taxon>Streptophyta</taxon>
        <taxon>Embryophyta</taxon>
        <taxon>Tracheophyta</taxon>
        <taxon>Spermatophyta</taxon>
        <taxon>Magnoliopsida</taxon>
        <taxon>Liliopsida</taxon>
        <taxon>Poales</taxon>
        <taxon>Poaceae</taxon>
        <taxon>PACMAD clade</taxon>
        <taxon>Chloridoideae</taxon>
        <taxon>Eragrostideae</taxon>
        <taxon>Eragrostidinae</taxon>
        <taxon>Eragrostis</taxon>
    </lineage>
</organism>
<feature type="non-terminal residue" evidence="9">
    <location>
        <position position="1"/>
    </location>
</feature>